<keyword evidence="2" id="KW-1185">Reference proteome</keyword>
<name>A0A0D0AR13_9AGAM</name>
<dbReference type="AlphaFoldDB" id="A0A0D0AR13"/>
<accession>A0A0D0AR13</accession>
<reference evidence="2" key="2">
    <citation type="submission" date="2015-01" db="EMBL/GenBank/DDBJ databases">
        <title>Evolutionary Origins and Diversification of the Mycorrhizal Mutualists.</title>
        <authorList>
            <consortium name="DOE Joint Genome Institute"/>
            <consortium name="Mycorrhizal Genomics Consortium"/>
            <person name="Kohler A."/>
            <person name="Kuo A."/>
            <person name="Nagy L.G."/>
            <person name="Floudas D."/>
            <person name="Copeland A."/>
            <person name="Barry K.W."/>
            <person name="Cichocki N."/>
            <person name="Veneault-Fourrey C."/>
            <person name="LaButti K."/>
            <person name="Lindquist E.A."/>
            <person name="Lipzen A."/>
            <person name="Lundell T."/>
            <person name="Morin E."/>
            <person name="Murat C."/>
            <person name="Riley R."/>
            <person name="Ohm R."/>
            <person name="Sun H."/>
            <person name="Tunlid A."/>
            <person name="Henrissat B."/>
            <person name="Grigoriev I.V."/>
            <person name="Hibbett D.S."/>
            <person name="Martin F."/>
        </authorList>
    </citation>
    <scope>NUCLEOTIDE SEQUENCE [LARGE SCALE GENOMIC DNA]</scope>
    <source>
        <strain evidence="2">UH-Slu-Lm8-n1</strain>
    </source>
</reference>
<dbReference type="HOGENOM" id="CLU_2063025_0_0_1"/>
<organism evidence="1 2">
    <name type="scientific">Suillus luteus UH-Slu-Lm8-n1</name>
    <dbReference type="NCBI Taxonomy" id="930992"/>
    <lineage>
        <taxon>Eukaryota</taxon>
        <taxon>Fungi</taxon>
        <taxon>Dikarya</taxon>
        <taxon>Basidiomycota</taxon>
        <taxon>Agaricomycotina</taxon>
        <taxon>Agaricomycetes</taxon>
        <taxon>Agaricomycetidae</taxon>
        <taxon>Boletales</taxon>
        <taxon>Suillineae</taxon>
        <taxon>Suillaceae</taxon>
        <taxon>Suillus</taxon>
    </lineage>
</organism>
<dbReference type="InParanoid" id="A0A0D0AR13"/>
<protein>
    <submittedName>
        <fullName evidence="1">Uncharacterized protein</fullName>
    </submittedName>
</protein>
<dbReference type="Proteomes" id="UP000054485">
    <property type="component" value="Unassembled WGS sequence"/>
</dbReference>
<gene>
    <name evidence="1" type="ORF">CY34DRAFT_651015</name>
</gene>
<evidence type="ECO:0000313" key="1">
    <source>
        <dbReference type="EMBL" id="KIK44176.1"/>
    </source>
</evidence>
<evidence type="ECO:0000313" key="2">
    <source>
        <dbReference type="Proteomes" id="UP000054485"/>
    </source>
</evidence>
<proteinExistence type="predicted"/>
<reference evidence="1 2" key="1">
    <citation type="submission" date="2014-04" db="EMBL/GenBank/DDBJ databases">
        <authorList>
            <consortium name="DOE Joint Genome Institute"/>
            <person name="Kuo A."/>
            <person name="Ruytinx J."/>
            <person name="Rineau F."/>
            <person name="Colpaert J."/>
            <person name="Kohler A."/>
            <person name="Nagy L.G."/>
            <person name="Floudas D."/>
            <person name="Copeland A."/>
            <person name="Barry K.W."/>
            <person name="Cichocki N."/>
            <person name="Veneault-Fourrey C."/>
            <person name="LaButti K."/>
            <person name="Lindquist E.A."/>
            <person name="Lipzen A."/>
            <person name="Lundell T."/>
            <person name="Morin E."/>
            <person name="Murat C."/>
            <person name="Sun H."/>
            <person name="Tunlid A."/>
            <person name="Henrissat B."/>
            <person name="Grigoriev I.V."/>
            <person name="Hibbett D.S."/>
            <person name="Martin F."/>
            <person name="Nordberg H.P."/>
            <person name="Cantor M.N."/>
            <person name="Hua S.X."/>
        </authorList>
    </citation>
    <scope>NUCLEOTIDE SEQUENCE [LARGE SCALE GENOMIC DNA]</scope>
    <source>
        <strain evidence="1 2">UH-Slu-Lm8-n1</strain>
    </source>
</reference>
<dbReference type="EMBL" id="KN835196">
    <property type="protein sequence ID" value="KIK44176.1"/>
    <property type="molecule type" value="Genomic_DNA"/>
</dbReference>
<sequence length="119" mass="13595">MRKLAKVKSSHIMWRLPFIMPLQTQFQILVHIRLDAVREEAINWLIVEQSMYASSTTRRVPVTANAPPLVSCEHSQSHIKFMHSNPLSCVIAEQCTQSAVTGHHIIPQNVGIYRDFKTC</sequence>